<gene>
    <name evidence="4" type="ORF">DF017_15655</name>
    <name evidence="2" type="ORF">F7R25_06315</name>
    <name evidence="3" type="ORF">WT44_28170</name>
</gene>
<feature type="signal peptide" evidence="1">
    <location>
        <begin position="1"/>
        <end position="20"/>
    </location>
</feature>
<comment type="caution">
    <text evidence="3">The sequence shown here is derived from an EMBL/GenBank/DDBJ whole genome shotgun (WGS) entry which is preliminary data.</text>
</comment>
<dbReference type="Proteomes" id="UP000473470">
    <property type="component" value="Unassembled WGS sequence"/>
</dbReference>
<reference evidence="2 7" key="3">
    <citation type="submission" date="2019-09" db="EMBL/GenBank/DDBJ databases">
        <title>Draft genome sequences of 48 bacterial type strains from the CCUG.</title>
        <authorList>
            <person name="Tunovic T."/>
            <person name="Pineiro-Iglesias B."/>
            <person name="Unosson C."/>
            <person name="Inganas E."/>
            <person name="Ohlen M."/>
            <person name="Cardew S."/>
            <person name="Jensie-Markopoulos S."/>
            <person name="Salva-Serra F."/>
            <person name="Jaen-Luchoro D."/>
            <person name="Karlsson R."/>
            <person name="Svensson-Stadler L."/>
            <person name="Chun J."/>
            <person name="Moore E."/>
        </authorList>
    </citation>
    <scope>NUCLEOTIDE SEQUENCE [LARGE SCALE GENOMIC DNA]</scope>
    <source>
        <strain evidence="2 7">CCUG 65686</strain>
    </source>
</reference>
<evidence type="ECO:0000313" key="7">
    <source>
        <dbReference type="Proteomes" id="UP000473470"/>
    </source>
</evidence>
<evidence type="ECO:0000313" key="4">
    <source>
        <dbReference type="EMBL" id="RQY92255.1"/>
    </source>
</evidence>
<dbReference type="EMBL" id="VZOK01000007">
    <property type="protein sequence ID" value="KAB0639927.1"/>
    <property type="molecule type" value="Genomic_DNA"/>
</dbReference>
<proteinExistence type="predicted"/>
<keyword evidence="1" id="KW-0732">Signal</keyword>
<dbReference type="STRING" id="1503054.WT74_20075"/>
<dbReference type="EMBL" id="LPHB01000072">
    <property type="protein sequence ID" value="KWA55111.1"/>
    <property type="molecule type" value="Genomic_DNA"/>
</dbReference>
<dbReference type="RefSeq" id="WP_059806408.1">
    <property type="nucleotide sequence ID" value="NZ_CABVPM010000026.1"/>
</dbReference>
<name>A0A108KTA3_9BURK</name>
<sequence length="157" mass="16614">MRKIVFALFVCVAMAGHAFAAPVITFYKKQGESNVDCRITMGNGTVNFKSSSNACTNDDDYYFSVSGAQDGVQFGIYNNPDCRTNESYATYKMGNGDASGNIRITAVDASRGLSSGTLIHDSLRSGGASGGGQLHGKVSCLKVTGMRSSEAMQILPK</sequence>
<evidence type="ECO:0000313" key="2">
    <source>
        <dbReference type="EMBL" id="KAB0639927.1"/>
    </source>
</evidence>
<dbReference type="Proteomes" id="UP000068603">
    <property type="component" value="Unassembled WGS sequence"/>
</dbReference>
<accession>A0A108KTA3</accession>
<dbReference type="GeneID" id="93057917"/>
<feature type="chain" id="PRO_5044547945" evidence="1">
    <location>
        <begin position="21"/>
        <end position="157"/>
    </location>
</feature>
<protein>
    <submittedName>
        <fullName evidence="3">Uncharacterized protein</fullName>
    </submittedName>
</protein>
<dbReference type="AlphaFoldDB" id="A0A108KTA3"/>
<reference evidence="3 5" key="1">
    <citation type="submission" date="2015-11" db="EMBL/GenBank/DDBJ databases">
        <title>Expanding the genomic diversity of Burkholderia species for the development of highly accurate diagnostics.</title>
        <authorList>
            <person name="Sahl J."/>
            <person name="Keim P."/>
            <person name="Wagner D."/>
        </authorList>
    </citation>
    <scope>NUCLEOTIDE SEQUENCE [LARGE SCALE GENOMIC DNA]</scope>
    <source>
        <strain evidence="3 5">MSMB1960WGS</strain>
    </source>
</reference>
<evidence type="ECO:0000313" key="3">
    <source>
        <dbReference type="EMBL" id="KWA55111.1"/>
    </source>
</evidence>
<dbReference type="EMBL" id="QTPM01000017">
    <property type="protein sequence ID" value="RQY92255.1"/>
    <property type="molecule type" value="Genomic_DNA"/>
</dbReference>
<evidence type="ECO:0000313" key="5">
    <source>
        <dbReference type="Proteomes" id="UP000068603"/>
    </source>
</evidence>
<keyword evidence="6" id="KW-1185">Reference proteome</keyword>
<dbReference type="Proteomes" id="UP000281098">
    <property type="component" value="Unassembled WGS sequence"/>
</dbReference>
<dbReference type="KEGG" id="bstg:WT74_20075"/>
<reference evidence="4 6" key="2">
    <citation type="submission" date="2018-08" db="EMBL/GenBank/DDBJ databases">
        <title>Comparative analysis of Burkholderia isolates from Puerto Rico.</title>
        <authorList>
            <person name="Hall C."/>
            <person name="Sahl J."/>
            <person name="Wagner D."/>
        </authorList>
    </citation>
    <scope>NUCLEOTIDE SEQUENCE [LARGE SCALE GENOMIC DNA]</scope>
    <source>
        <strain evidence="4 6">Bp8966</strain>
    </source>
</reference>
<evidence type="ECO:0000313" key="6">
    <source>
        <dbReference type="Proteomes" id="UP000281098"/>
    </source>
</evidence>
<organism evidence="3">
    <name type="scientific">Burkholderia stagnalis</name>
    <dbReference type="NCBI Taxonomy" id="1503054"/>
    <lineage>
        <taxon>Bacteria</taxon>
        <taxon>Pseudomonadati</taxon>
        <taxon>Pseudomonadota</taxon>
        <taxon>Betaproteobacteria</taxon>
        <taxon>Burkholderiales</taxon>
        <taxon>Burkholderiaceae</taxon>
        <taxon>Burkholderia</taxon>
        <taxon>Burkholderia cepacia complex</taxon>
    </lineage>
</organism>
<evidence type="ECO:0000256" key="1">
    <source>
        <dbReference type="SAM" id="SignalP"/>
    </source>
</evidence>